<dbReference type="EMBL" id="MRYD01000146">
    <property type="protein sequence ID" value="OSZ58063.1"/>
    <property type="molecule type" value="Genomic_DNA"/>
</dbReference>
<keyword evidence="2" id="KW-1185">Reference proteome</keyword>
<name>A0ABX3YFQ7_9ACTN</name>
<dbReference type="Proteomes" id="UP000194266">
    <property type="component" value="Unassembled WGS sequence"/>
</dbReference>
<accession>A0ABX3YFQ7</accession>
<evidence type="ECO:0000313" key="1">
    <source>
        <dbReference type="EMBL" id="OSZ58063.1"/>
    </source>
</evidence>
<proteinExistence type="predicted"/>
<comment type="caution">
    <text evidence="1">The sequence shown here is derived from an EMBL/GenBank/DDBJ whole genome shotgun (WGS) entry which is preliminary data.</text>
</comment>
<protein>
    <submittedName>
        <fullName evidence="1">Uncharacterized protein</fullName>
    </submittedName>
</protein>
<reference evidence="1 2" key="1">
    <citation type="submission" date="2016-12" db="EMBL/GenBank/DDBJ databases">
        <title>Genome Mining:The Detection of Biosynthetic Gene Clusters to Aid in the Expression of Curamycin A produced by Streptomyces sp. strain CZA14.</title>
        <authorList>
            <person name="Durrell K.A."/>
            <person name="Kirby B.M."/>
            <person name="Khan W."/>
            <person name="Mthethwa T."/>
            <person name="Le Roes-Hill M."/>
        </authorList>
    </citation>
    <scope>NUCLEOTIDE SEQUENCE [LARGE SCALE GENOMIC DNA]</scope>
    <source>
        <strain evidence="1 2">CZA14</strain>
    </source>
</reference>
<dbReference type="RefSeq" id="WP_086171350.1">
    <property type="nucleotide sequence ID" value="NZ_MRYD01000146.1"/>
</dbReference>
<evidence type="ECO:0000313" key="2">
    <source>
        <dbReference type="Proteomes" id="UP000194266"/>
    </source>
</evidence>
<organism evidence="1 2">
    <name type="scientific">Streptomyces pharetrae CZA14</name>
    <dbReference type="NCBI Taxonomy" id="1144883"/>
    <lineage>
        <taxon>Bacteria</taxon>
        <taxon>Bacillati</taxon>
        <taxon>Actinomycetota</taxon>
        <taxon>Actinomycetes</taxon>
        <taxon>Kitasatosporales</taxon>
        <taxon>Streptomycetaceae</taxon>
        <taxon>Streptomyces</taxon>
    </lineage>
</organism>
<sequence>MSDHHVYGTNTHTADELARLVGDRLGLVFTERESDCRGIYHLADAPEVRIEVQPNPIPGDDCDDDLYAPDHPTAKVLLLTTTPVPDPTLQARLRALEGLHHLGTDSL</sequence>
<gene>
    <name evidence="1" type="ORF">OQI_23785</name>
</gene>